<organism evidence="2 3">
    <name type="scientific">Kitasatospora nipponensis</name>
    <dbReference type="NCBI Taxonomy" id="258049"/>
    <lineage>
        <taxon>Bacteria</taxon>
        <taxon>Bacillati</taxon>
        <taxon>Actinomycetota</taxon>
        <taxon>Actinomycetes</taxon>
        <taxon>Kitasatosporales</taxon>
        <taxon>Streptomycetaceae</taxon>
        <taxon>Kitasatospora</taxon>
    </lineage>
</organism>
<feature type="region of interest" description="Disordered" evidence="1">
    <location>
        <begin position="50"/>
        <end position="79"/>
    </location>
</feature>
<feature type="compositionally biased region" description="Polar residues" evidence="1">
    <location>
        <begin position="57"/>
        <end position="74"/>
    </location>
</feature>
<sequence length="285" mass="31284">MAETIDELEARLADLRVDLREATRARDKASVSRIRREMRGVEAAWEEALDREEASAASDSTVLSRSTPSPSGDTETVARPPMGIPVREQVHQALTVLGAPAAPKLISAAYQAFFIEPLIATKLASLRRDEERSFSSQGHTRPYYICAALTHDRFSVARGLLAVSTWPLDRRIIGPFSPRVDFLTHAVGTASQIERLASLGHQPSEGAWRLLRRFALNIPGAHEYGEPNPTRVIAAAQAEITVHQETDTLERTAAAVRARGQLTDVQVLFGAPLQQVERHRTVSGT</sequence>
<gene>
    <name evidence="2" type="ORF">GCM10009665_01110</name>
</gene>
<reference evidence="2 3" key="1">
    <citation type="journal article" date="2019" name="Int. J. Syst. Evol. Microbiol.">
        <title>The Global Catalogue of Microorganisms (GCM) 10K type strain sequencing project: providing services to taxonomists for standard genome sequencing and annotation.</title>
        <authorList>
            <consortium name="The Broad Institute Genomics Platform"/>
            <consortium name="The Broad Institute Genome Sequencing Center for Infectious Disease"/>
            <person name="Wu L."/>
            <person name="Ma J."/>
        </authorList>
    </citation>
    <scope>NUCLEOTIDE SEQUENCE [LARGE SCALE GENOMIC DNA]</scope>
    <source>
        <strain evidence="2 3">JCM 13004</strain>
    </source>
</reference>
<evidence type="ECO:0000313" key="2">
    <source>
        <dbReference type="EMBL" id="GAA1215073.1"/>
    </source>
</evidence>
<proteinExistence type="predicted"/>
<accession>A0ABN1VMF2</accession>
<keyword evidence="3" id="KW-1185">Reference proteome</keyword>
<dbReference type="EMBL" id="BAAALF010000001">
    <property type="protein sequence ID" value="GAA1215073.1"/>
    <property type="molecule type" value="Genomic_DNA"/>
</dbReference>
<evidence type="ECO:0000256" key="1">
    <source>
        <dbReference type="SAM" id="MobiDB-lite"/>
    </source>
</evidence>
<comment type="caution">
    <text evidence="2">The sequence shown here is derived from an EMBL/GenBank/DDBJ whole genome shotgun (WGS) entry which is preliminary data.</text>
</comment>
<dbReference type="RefSeq" id="WP_344437658.1">
    <property type="nucleotide sequence ID" value="NZ_BAAALF010000001.1"/>
</dbReference>
<name>A0ABN1VMF2_9ACTN</name>
<dbReference type="Proteomes" id="UP001500037">
    <property type="component" value="Unassembled WGS sequence"/>
</dbReference>
<protein>
    <submittedName>
        <fullName evidence="2">Uncharacterized protein</fullName>
    </submittedName>
</protein>
<evidence type="ECO:0000313" key="3">
    <source>
        <dbReference type="Proteomes" id="UP001500037"/>
    </source>
</evidence>